<feature type="non-terminal residue" evidence="2">
    <location>
        <position position="70"/>
    </location>
</feature>
<evidence type="ECO:0000313" key="2">
    <source>
        <dbReference type="EMBL" id="JAC78262.1"/>
    </source>
</evidence>
<feature type="compositionally biased region" description="Low complexity" evidence="1">
    <location>
        <begin position="1"/>
        <end position="14"/>
    </location>
</feature>
<name>A0A061RZE2_9CHLO</name>
<gene>
    <name evidence="2" type="ORF">TSPGSL018_15596</name>
</gene>
<feature type="region of interest" description="Disordered" evidence="1">
    <location>
        <begin position="1"/>
        <end position="52"/>
    </location>
</feature>
<feature type="non-terminal residue" evidence="2">
    <location>
        <position position="1"/>
    </location>
</feature>
<protein>
    <submittedName>
        <fullName evidence="2">Uncharacterized protein</fullName>
    </submittedName>
</protein>
<proteinExistence type="predicted"/>
<sequence length="70" mass="7809">PAETASAASTGGAARYSNCIQDTRKATRHTRYLHTSKNSRPRPRSTEFDISKETRCTETHLVITVRKDSS</sequence>
<organism evidence="2">
    <name type="scientific">Tetraselmis sp. GSL018</name>
    <dbReference type="NCBI Taxonomy" id="582737"/>
    <lineage>
        <taxon>Eukaryota</taxon>
        <taxon>Viridiplantae</taxon>
        <taxon>Chlorophyta</taxon>
        <taxon>core chlorophytes</taxon>
        <taxon>Chlorodendrophyceae</taxon>
        <taxon>Chlorodendrales</taxon>
        <taxon>Chlorodendraceae</taxon>
        <taxon>Tetraselmis</taxon>
    </lineage>
</organism>
<accession>A0A061RZE2</accession>
<dbReference type="AlphaFoldDB" id="A0A061RZE2"/>
<evidence type="ECO:0000256" key="1">
    <source>
        <dbReference type="SAM" id="MobiDB-lite"/>
    </source>
</evidence>
<feature type="compositionally biased region" description="Basic residues" evidence="1">
    <location>
        <begin position="26"/>
        <end position="43"/>
    </location>
</feature>
<dbReference type="EMBL" id="GBEZ01007184">
    <property type="protein sequence ID" value="JAC78262.1"/>
    <property type="molecule type" value="Transcribed_RNA"/>
</dbReference>
<reference evidence="2" key="1">
    <citation type="submission" date="2014-05" db="EMBL/GenBank/DDBJ databases">
        <title>The transcriptome of the halophilic microalga Tetraselmis sp. GSL018 isolated from the Great Salt Lake, Utah.</title>
        <authorList>
            <person name="Jinkerson R.E."/>
            <person name="D'Adamo S."/>
            <person name="Posewitz M.C."/>
        </authorList>
    </citation>
    <scope>NUCLEOTIDE SEQUENCE</scope>
    <source>
        <strain evidence="2">GSL018</strain>
    </source>
</reference>